<dbReference type="GO" id="GO:0000155">
    <property type="term" value="F:phosphorelay sensor kinase activity"/>
    <property type="evidence" value="ECO:0007669"/>
    <property type="project" value="InterPro"/>
</dbReference>
<feature type="transmembrane region" description="Helical" evidence="5">
    <location>
        <begin position="58"/>
        <end position="75"/>
    </location>
</feature>
<dbReference type="Proteomes" id="UP000549695">
    <property type="component" value="Unassembled WGS sequence"/>
</dbReference>
<dbReference type="InterPro" id="IPR036890">
    <property type="entry name" value="HATPase_C_sf"/>
</dbReference>
<dbReference type="Gene3D" id="1.20.5.1930">
    <property type="match status" value="1"/>
</dbReference>
<feature type="domain" description="Signal transduction histidine kinase subgroup 3 dimerisation and phosphoacceptor" evidence="6">
    <location>
        <begin position="204"/>
        <end position="269"/>
    </location>
</feature>
<dbReference type="RefSeq" id="WP_179761117.1">
    <property type="nucleotide sequence ID" value="NZ_BAAAJZ010000001.1"/>
</dbReference>
<evidence type="ECO:0000313" key="8">
    <source>
        <dbReference type="Proteomes" id="UP000549695"/>
    </source>
</evidence>
<keyword evidence="3" id="KW-0902">Two-component regulatory system</keyword>
<evidence type="ECO:0000256" key="4">
    <source>
        <dbReference type="SAM" id="MobiDB-lite"/>
    </source>
</evidence>
<evidence type="ECO:0000256" key="2">
    <source>
        <dbReference type="ARBA" id="ARBA00022777"/>
    </source>
</evidence>
<proteinExistence type="predicted"/>
<dbReference type="Pfam" id="PF07730">
    <property type="entry name" value="HisKA_3"/>
    <property type="match status" value="1"/>
</dbReference>
<evidence type="ECO:0000256" key="1">
    <source>
        <dbReference type="ARBA" id="ARBA00022679"/>
    </source>
</evidence>
<dbReference type="PANTHER" id="PTHR24421">
    <property type="entry name" value="NITRATE/NITRITE SENSOR PROTEIN NARX-RELATED"/>
    <property type="match status" value="1"/>
</dbReference>
<dbReference type="GeneID" id="98055614"/>
<feature type="region of interest" description="Disordered" evidence="4">
    <location>
        <begin position="386"/>
        <end position="410"/>
    </location>
</feature>
<dbReference type="Gene3D" id="3.30.565.10">
    <property type="entry name" value="Histidine kinase-like ATPase, C-terminal domain"/>
    <property type="match status" value="1"/>
</dbReference>
<keyword evidence="8" id="KW-1185">Reference proteome</keyword>
<dbReference type="AlphaFoldDB" id="A0A852W5Q9"/>
<feature type="transmembrane region" description="Helical" evidence="5">
    <location>
        <begin position="161"/>
        <end position="184"/>
    </location>
</feature>
<evidence type="ECO:0000256" key="3">
    <source>
        <dbReference type="ARBA" id="ARBA00023012"/>
    </source>
</evidence>
<comment type="caution">
    <text evidence="7">The sequence shown here is derived from an EMBL/GenBank/DDBJ whole genome shotgun (WGS) entry which is preliminary data.</text>
</comment>
<gene>
    <name evidence="7" type="ORF">HDA37_002389</name>
</gene>
<feature type="transmembrane region" description="Helical" evidence="5">
    <location>
        <begin position="131"/>
        <end position="149"/>
    </location>
</feature>
<feature type="transmembrane region" description="Helical" evidence="5">
    <location>
        <begin position="34"/>
        <end position="52"/>
    </location>
</feature>
<evidence type="ECO:0000259" key="6">
    <source>
        <dbReference type="Pfam" id="PF07730"/>
    </source>
</evidence>
<name>A0A852W5Q9_PSEA5</name>
<dbReference type="InterPro" id="IPR050482">
    <property type="entry name" value="Sensor_HK_TwoCompSys"/>
</dbReference>
<keyword evidence="5" id="KW-1133">Transmembrane helix</keyword>
<sequence>MTDSDAAAVTDVVVSDGADTGAAAGTAAARARRAAMLTALAAIAPLCVVGVVLTAHSWWEGLIVAVGLVLALGVLRQWSLDGYSRGAVFTLAFTGVNWLVAALSAASPITFVPFALIGSLLVSARPRHRRVWVGALAVVVATSGAAALLPRPPTLTLAGQYVLLPLLGTLFVAGVIVVSEYAWVVVRRLERAREAERELAVAHERMRFAGDLHDIHGHSLHVIKLKAAYAQGLVRGGGEDATATAVAELGEIRGLVDDALARTRELAHARHRLNLTAELENTRRLGEAAGITVEIHHDPGAAPAHPLLAQVLREATTNLLRHARPSTVRITTSATRVEITNDGVAPAADAGPELRGLARLRDRLAAAGGDLDVTTTPTTFTVAARLASPGAGRRGDGAARPTGGGDHDRR</sequence>
<accession>A0A852W5Q9</accession>
<evidence type="ECO:0000256" key="5">
    <source>
        <dbReference type="SAM" id="Phobius"/>
    </source>
</evidence>
<feature type="transmembrane region" description="Helical" evidence="5">
    <location>
        <begin position="106"/>
        <end position="124"/>
    </location>
</feature>
<keyword evidence="5" id="KW-0812">Transmembrane</keyword>
<dbReference type="GO" id="GO:0046983">
    <property type="term" value="F:protein dimerization activity"/>
    <property type="evidence" value="ECO:0007669"/>
    <property type="project" value="InterPro"/>
</dbReference>
<reference evidence="7 8" key="1">
    <citation type="submission" date="2020-07" db="EMBL/GenBank/DDBJ databases">
        <title>Sequencing the genomes of 1000 actinobacteria strains.</title>
        <authorList>
            <person name="Klenk H.-P."/>
        </authorList>
    </citation>
    <scope>NUCLEOTIDE SEQUENCE [LARGE SCALE GENOMIC DNA]</scope>
    <source>
        <strain evidence="7 8">DSM 44749</strain>
    </source>
</reference>
<dbReference type="PANTHER" id="PTHR24421:SF63">
    <property type="entry name" value="SENSOR HISTIDINE KINASE DESK"/>
    <property type="match status" value="1"/>
</dbReference>
<organism evidence="7 8">
    <name type="scientific">Pseudonocardia alni</name>
    <name type="common">Amycolata alni</name>
    <dbReference type="NCBI Taxonomy" id="33907"/>
    <lineage>
        <taxon>Bacteria</taxon>
        <taxon>Bacillati</taxon>
        <taxon>Actinomycetota</taxon>
        <taxon>Actinomycetes</taxon>
        <taxon>Pseudonocardiales</taxon>
        <taxon>Pseudonocardiaceae</taxon>
        <taxon>Pseudonocardia</taxon>
    </lineage>
</organism>
<protein>
    <submittedName>
        <fullName evidence="7">Two-component system sensor histidine kinase DesK</fullName>
        <ecNumber evidence="7">2.7.13.3</ecNumber>
    </submittedName>
</protein>
<dbReference type="EMBL" id="JACCCZ010000001">
    <property type="protein sequence ID" value="NYG02104.1"/>
    <property type="molecule type" value="Genomic_DNA"/>
</dbReference>
<keyword evidence="1 7" id="KW-0808">Transferase</keyword>
<dbReference type="EC" id="2.7.13.3" evidence="7"/>
<evidence type="ECO:0000313" key="7">
    <source>
        <dbReference type="EMBL" id="NYG02104.1"/>
    </source>
</evidence>
<keyword evidence="2 7" id="KW-0418">Kinase</keyword>
<keyword evidence="5" id="KW-0472">Membrane</keyword>
<dbReference type="InterPro" id="IPR011712">
    <property type="entry name" value="Sig_transdc_His_kin_sub3_dim/P"/>
</dbReference>
<dbReference type="GO" id="GO:0016020">
    <property type="term" value="C:membrane"/>
    <property type="evidence" value="ECO:0007669"/>
    <property type="project" value="InterPro"/>
</dbReference>